<sequence>MGNIFFPWVGTMDKYEGLESSKKPWWLKHIDKIFLGGGVAYMLLVSFWLVFQSRQPNPSATSPTETVTVDQADEEFIVYLQQSLETLKQPQSLPASSALTGVNPPVTPNQTTVAIAPANQGIPLPPPPPGAVPQNNGGNLTAVAPGSTTVVERYYYPVYPNGQAAPAMAIPPQPVAAAPPAVPMVPSKTKHDLVGVLESGELSSALFRWNGMTQRIQIGEAIGSSGWQLAAVNGQQAILSRQGKTRYLEVGQGF</sequence>
<dbReference type="eggNOG" id="COG3168">
    <property type="taxonomic scope" value="Bacteria"/>
</dbReference>
<dbReference type="IntAct" id="P73076">
    <property type="interactions" value="4"/>
</dbReference>
<keyword evidence="1" id="KW-0812">Transmembrane</keyword>
<evidence type="ECO:0000313" key="2">
    <source>
        <dbReference type="EMBL" id="BAA17101.1"/>
    </source>
</evidence>
<keyword evidence="1" id="KW-1133">Transmembrane helix</keyword>
<keyword evidence="3" id="KW-1185">Reference proteome</keyword>
<dbReference type="PIR" id="S75187">
    <property type="entry name" value="S75187"/>
</dbReference>
<dbReference type="Gene3D" id="2.30.30.830">
    <property type="match status" value="1"/>
</dbReference>
<reference evidence="2 3" key="1">
    <citation type="journal article" date="1995" name="DNA Res.">
        <title>Sequence analysis of the genome of the unicellular cyanobacterium Synechocystis sp. strain PCC6803. I. Sequence features in the 1 Mb region from map positions 64% to 92% of the genome.</title>
        <authorList>
            <person name="Kaneko T."/>
            <person name="Tanaka A."/>
            <person name="Sato S."/>
            <person name="Kotani H."/>
            <person name="Sazuka T."/>
            <person name="Miyajima N."/>
            <person name="Sugiura M."/>
            <person name="Tabata S."/>
        </authorList>
    </citation>
    <scope>NUCLEOTIDE SEQUENCE [LARGE SCALE GENOMIC DNA]</scope>
    <source>
        <strain evidence="3">ATCC 27184 / PCC 6803 / Kazusa</strain>
    </source>
</reference>
<dbReference type="EMBL" id="BA000022">
    <property type="protein sequence ID" value="BAA17101.1"/>
    <property type="molecule type" value="Genomic_DNA"/>
</dbReference>
<dbReference type="STRING" id="1148.gene:10497962"/>
<reference evidence="2 3" key="2">
    <citation type="journal article" date="1996" name="DNA Res.">
        <title>Sequence analysis of the genome of the unicellular cyanobacterium Synechocystis sp. strain PCC6803. II. Sequence determination of the entire genome and assignment of potential protein-coding regions.</title>
        <authorList>
            <person name="Kaneko T."/>
            <person name="Sato S."/>
            <person name="Kotani H."/>
            <person name="Tanaka A."/>
            <person name="Asamizu E."/>
            <person name="Nakamura Y."/>
            <person name="Miyajima N."/>
            <person name="Hirosawa M."/>
            <person name="Sugiura M."/>
            <person name="Sasamoto S."/>
            <person name="Kimura T."/>
            <person name="Hosouchi T."/>
            <person name="Matsuno A."/>
            <person name="Muraki A."/>
            <person name="Nakazaki N."/>
            <person name="Naruo K."/>
            <person name="Okumura S."/>
            <person name="Shimpo S."/>
            <person name="Takeuchi C."/>
            <person name="Wada T."/>
            <person name="Watanabe A."/>
            <person name="Yamada M."/>
            <person name="Yasuda M."/>
            <person name="Tabata S."/>
        </authorList>
    </citation>
    <scope>NUCLEOTIDE SEQUENCE [LARGE SCALE GENOMIC DNA]</scope>
    <source>
        <strain evidence="3">ATCC 27184 / PCC 6803 / Kazusa</strain>
    </source>
</reference>
<dbReference type="InParanoid" id="P73076"/>
<protein>
    <submittedName>
        <fullName evidence="2">Sll1942 protein</fullName>
    </submittedName>
</protein>
<keyword evidence="1" id="KW-0472">Membrane</keyword>
<name>P73076_SYNY3</name>
<dbReference type="EnsemblBacteria" id="BAA17101">
    <property type="protein sequence ID" value="BAA17101"/>
    <property type="gene ID" value="BAA17101"/>
</dbReference>
<dbReference type="AlphaFoldDB" id="P73076"/>
<dbReference type="KEGG" id="syn:sll1942"/>
<gene>
    <name evidence="2" type="ordered locus">sll1942</name>
</gene>
<organism evidence="2 3">
    <name type="scientific">Synechocystis sp. (strain ATCC 27184 / PCC 6803 / Kazusa)</name>
    <dbReference type="NCBI Taxonomy" id="1111708"/>
    <lineage>
        <taxon>Bacteria</taxon>
        <taxon>Bacillati</taxon>
        <taxon>Cyanobacteriota</taxon>
        <taxon>Cyanophyceae</taxon>
        <taxon>Synechococcales</taxon>
        <taxon>Merismopediaceae</taxon>
        <taxon>Synechocystis</taxon>
    </lineage>
</organism>
<feature type="transmembrane region" description="Helical" evidence="1">
    <location>
        <begin position="33"/>
        <end position="51"/>
    </location>
</feature>
<evidence type="ECO:0000256" key="1">
    <source>
        <dbReference type="SAM" id="Phobius"/>
    </source>
</evidence>
<accession>P73076</accession>
<dbReference type="PaxDb" id="1148-1652177"/>
<dbReference type="Proteomes" id="UP000001425">
    <property type="component" value="Chromosome"/>
</dbReference>
<proteinExistence type="predicted"/>
<evidence type="ECO:0000313" key="3">
    <source>
        <dbReference type="Proteomes" id="UP000001425"/>
    </source>
</evidence>